<protein>
    <submittedName>
        <fullName evidence="2">2-hydroxyglutaryl-CoA dehydratase subunit D</fullName>
    </submittedName>
</protein>
<dbReference type="PANTHER" id="PTHR30548:SF1">
    <property type="entry name" value="DEHYDRATASE SUBUNIT MJ0007-RELATED"/>
    <property type="match status" value="1"/>
</dbReference>
<name>A0A7R6SZW3_9BACT</name>
<proteinExistence type="inferred from homology"/>
<organism evidence="2 3">
    <name type="scientific">Thermotomaculum hydrothermale</name>
    <dbReference type="NCBI Taxonomy" id="981385"/>
    <lineage>
        <taxon>Bacteria</taxon>
        <taxon>Pseudomonadati</taxon>
        <taxon>Acidobacteriota</taxon>
        <taxon>Holophagae</taxon>
        <taxon>Thermotomaculales</taxon>
        <taxon>Thermotomaculaceae</taxon>
        <taxon>Thermotomaculum</taxon>
    </lineage>
</organism>
<dbReference type="Proteomes" id="UP000595564">
    <property type="component" value="Chromosome"/>
</dbReference>
<comment type="similarity">
    <text evidence="1">Belongs to the FldB/FldC dehydratase alpha/beta subunit family.</text>
</comment>
<evidence type="ECO:0000313" key="3">
    <source>
        <dbReference type="Proteomes" id="UP000595564"/>
    </source>
</evidence>
<dbReference type="InterPro" id="IPR047678">
    <property type="entry name" value="YjiM-like"/>
</dbReference>
<accession>A0A7R6SZW3</accession>
<keyword evidence="3" id="KW-1185">Reference proteome</keyword>
<dbReference type="Pfam" id="PF06050">
    <property type="entry name" value="HGD-D"/>
    <property type="match status" value="1"/>
</dbReference>
<dbReference type="AlphaFoldDB" id="A0A7R6SZW3"/>
<reference evidence="2 3" key="1">
    <citation type="journal article" date="2012" name="Extremophiles">
        <title>Thermotomaculum hydrothermale gen. nov., sp. nov., a novel heterotrophic thermophile within the phylum Acidobacteria from a deep-sea hydrothermal vent chimney in the Southern Okinawa Trough.</title>
        <authorList>
            <person name="Izumi H."/>
            <person name="Nunoura T."/>
            <person name="Miyazaki M."/>
            <person name="Mino S."/>
            <person name="Toki T."/>
            <person name="Takai K."/>
            <person name="Sako Y."/>
            <person name="Sawabe T."/>
            <person name="Nakagawa S."/>
        </authorList>
    </citation>
    <scope>NUCLEOTIDE SEQUENCE [LARGE SCALE GENOMIC DNA]</scope>
    <source>
        <strain evidence="2 3">AC55</strain>
    </source>
</reference>
<dbReference type="PANTHER" id="PTHR30548">
    <property type="entry name" value="2-HYDROXYGLUTARYL-COA DEHYDRATASE, D-COMPONENT-RELATED"/>
    <property type="match status" value="1"/>
</dbReference>
<evidence type="ECO:0000313" key="2">
    <source>
        <dbReference type="EMBL" id="BBB33137.1"/>
    </source>
</evidence>
<dbReference type="EMBL" id="AP017470">
    <property type="protein sequence ID" value="BBB33137.1"/>
    <property type="molecule type" value="Genomic_DNA"/>
</dbReference>
<dbReference type="NCBIfam" id="NF040772">
    <property type="entry name" value="double_cubane"/>
    <property type="match status" value="1"/>
</dbReference>
<dbReference type="Gene3D" id="3.40.50.11900">
    <property type="match status" value="1"/>
</dbReference>
<evidence type="ECO:0000256" key="1">
    <source>
        <dbReference type="ARBA" id="ARBA00005806"/>
    </source>
</evidence>
<dbReference type="InterPro" id="IPR010327">
    <property type="entry name" value="FldB/FldC_alpha/beta"/>
</dbReference>
<sequence>MILGGYMSEKYVDIYKKLDMDIEKHSELMSALFQLFSDVFLTQKNRPENIKYFDWLMSEIHGKRIEELMEFKDKNKPLVGTFCIFIPEEIVVASGGACYGLCGGAQFSIPDAERDLPRNICPLIKSAYGFKVQRTCPYTQISNFIYGETTCEAKKKTWEILNDLHPTHVMHIPHMKGKREKDLWREEIYEFKNHIEEIVGKELTFEELKKGVEIINKKREALQRLDYLRSTKPDIVPISGLDSLLVTQISFYDDPERFSDKVFELCDELEERIDKGISVCESDTPRIMVIGTPMAPPNWKLHQVVETTGGIVINEEACIGHRYFKDNIDLDGVESVEDIIERMLERYMKIDCACFTPNDERIDKIIKMYREKKADGIIYYTLSFCHTYNVESKKVIDRLKEEKIPVLKIESDYSAEDVGQIKTRVEAFLESIRFKKSFKAKR</sequence>
<dbReference type="KEGG" id="thyd:TTHT_1656"/>
<dbReference type="Gene3D" id="1.20.1270.370">
    <property type="match status" value="1"/>
</dbReference>
<gene>
    <name evidence="2" type="ORF">TTHT_1656</name>
</gene>
<dbReference type="Gene3D" id="3.40.50.11890">
    <property type="match status" value="1"/>
</dbReference>